<dbReference type="GO" id="GO:0004843">
    <property type="term" value="F:cysteine-type deubiquitinase activity"/>
    <property type="evidence" value="ECO:0007669"/>
    <property type="project" value="UniProtKB-UniRule"/>
</dbReference>
<keyword evidence="11" id="KW-0804">Transcription</keyword>
<name>A0A4P9ZVS6_9FUNG</name>
<dbReference type="PANTHER" id="PTHR21646:SF33">
    <property type="entry name" value="UBIQUITIN CARBOXYL-TERMINAL HYDROLASE 22"/>
    <property type="match status" value="1"/>
</dbReference>
<dbReference type="InterPro" id="IPR013083">
    <property type="entry name" value="Znf_RING/FYVE/PHD"/>
</dbReference>
<comment type="subcellular location">
    <subcellularLocation>
        <location evidence="2">Nucleus</location>
    </subcellularLocation>
</comment>
<keyword evidence="8 15" id="KW-0788">Thiol protease</keyword>
<dbReference type="PROSITE" id="PS50235">
    <property type="entry name" value="USP_3"/>
    <property type="match status" value="1"/>
</dbReference>
<dbReference type="Proteomes" id="UP000268162">
    <property type="component" value="Unassembled WGS sequence"/>
</dbReference>
<dbReference type="GO" id="GO:0005634">
    <property type="term" value="C:nucleus"/>
    <property type="evidence" value="ECO:0007669"/>
    <property type="project" value="UniProtKB-SubCell"/>
</dbReference>
<dbReference type="InterPro" id="IPR050185">
    <property type="entry name" value="Ub_carboxyl-term_hydrolase"/>
</dbReference>
<keyword evidence="10" id="KW-0805">Transcription regulation</keyword>
<evidence type="ECO:0000256" key="2">
    <source>
        <dbReference type="ARBA" id="ARBA00004123"/>
    </source>
</evidence>
<feature type="region of interest" description="Disordered" evidence="16">
    <location>
        <begin position="254"/>
        <end position="293"/>
    </location>
</feature>
<dbReference type="InterPro" id="IPR028889">
    <property type="entry name" value="USP"/>
</dbReference>
<dbReference type="GO" id="GO:0006508">
    <property type="term" value="P:proteolysis"/>
    <property type="evidence" value="ECO:0007669"/>
    <property type="project" value="UniProtKB-KW"/>
</dbReference>
<evidence type="ECO:0000259" key="18">
    <source>
        <dbReference type="PROSITE" id="PS50271"/>
    </source>
</evidence>
<dbReference type="Gene3D" id="3.90.70.10">
    <property type="entry name" value="Cysteine proteinases"/>
    <property type="match status" value="1"/>
</dbReference>
<dbReference type="GO" id="GO:0016579">
    <property type="term" value="P:protein deubiquitination"/>
    <property type="evidence" value="ECO:0007669"/>
    <property type="project" value="InterPro"/>
</dbReference>
<keyword evidence="5 14" id="KW-0863">Zinc-finger</keyword>
<comment type="catalytic activity">
    <reaction evidence="1 15">
        <text>Thiol-dependent hydrolysis of ester, thioester, amide, peptide and isopeptide bonds formed by the C-terminal Gly of ubiquitin (a 76-residue protein attached to proteins as an intracellular targeting signal).</text>
        <dbReference type="EC" id="3.4.19.12"/>
    </reaction>
</comment>
<keyword evidence="6 15" id="KW-0833">Ubl conjugation pathway</keyword>
<evidence type="ECO:0000256" key="9">
    <source>
        <dbReference type="ARBA" id="ARBA00022833"/>
    </source>
</evidence>
<dbReference type="InterPro" id="IPR001607">
    <property type="entry name" value="Znf_UBP"/>
</dbReference>
<comment type="similarity">
    <text evidence="13">Belongs to the peptidase C19 family. UBP8 subfamily.</text>
</comment>
<feature type="domain" description="USP" evidence="17">
    <location>
        <begin position="107"/>
        <end position="457"/>
    </location>
</feature>
<dbReference type="InterPro" id="IPR038765">
    <property type="entry name" value="Papain-like_cys_pep_sf"/>
</dbReference>
<dbReference type="PROSITE" id="PS00973">
    <property type="entry name" value="USP_2"/>
    <property type="match status" value="1"/>
</dbReference>
<keyword evidence="9" id="KW-0862">Zinc</keyword>
<dbReference type="Pfam" id="PF02148">
    <property type="entry name" value="zf-UBP"/>
    <property type="match status" value="1"/>
</dbReference>
<evidence type="ECO:0000256" key="6">
    <source>
        <dbReference type="ARBA" id="ARBA00022786"/>
    </source>
</evidence>
<evidence type="ECO:0000256" key="3">
    <source>
        <dbReference type="ARBA" id="ARBA00022670"/>
    </source>
</evidence>
<dbReference type="InterPro" id="IPR001394">
    <property type="entry name" value="Peptidase_C19_UCH"/>
</dbReference>
<dbReference type="EC" id="3.4.19.12" evidence="15"/>
<dbReference type="SMART" id="SM00290">
    <property type="entry name" value="ZnF_UBP"/>
    <property type="match status" value="1"/>
</dbReference>
<protein>
    <recommendedName>
        <fullName evidence="15">Ubiquitin carboxyl-terminal hydrolase</fullName>
        <ecNumber evidence="15">3.4.19.12</ecNumber>
    </recommendedName>
</protein>
<evidence type="ECO:0000256" key="13">
    <source>
        <dbReference type="ARBA" id="ARBA00038490"/>
    </source>
</evidence>
<dbReference type="EMBL" id="ML002456">
    <property type="protein sequence ID" value="RKP37715.1"/>
    <property type="molecule type" value="Genomic_DNA"/>
</dbReference>
<dbReference type="PROSITE" id="PS50271">
    <property type="entry name" value="ZF_UBP"/>
    <property type="match status" value="1"/>
</dbReference>
<evidence type="ECO:0000256" key="15">
    <source>
        <dbReference type="RuleBase" id="RU366025"/>
    </source>
</evidence>
<evidence type="ECO:0000313" key="20">
    <source>
        <dbReference type="Proteomes" id="UP000268162"/>
    </source>
</evidence>
<sequence length="464" mass="51683">PQCSMCDSSLGRLLSCLHCDFVGCWKRNHLRRHQSTSKHTLAVEFNTHSVFCMTCGDFVYYHNFEEILRQEKFKISTVGSEGSDHDSSLASTPTAGPSPVSPCEGIRGLRNMGSTCFMNVILQAFIHNPLLRAHFLSDPHNAHQCSRDACIACEMDSLFNQIFSGDPAPFGPSTFLRSIWQSSTELAGYSQQDAHEFFITALNQIHSGLSQNEHTLGCYCVVHQTFAGLLQSTVTCRSCGHVATAHDPMLDISLDIRPLPRRPKKGGANGGTAPSHNPPNNNNSNSNNNNNNIAKFEIPHSLVDCLQRFTSPESLGSQEYHCGSCGSACREASKQMLIKLLPPVLSFQLKRFEHNASASKIETFIRIPSELDMTPFTTQHVRPADGTDTSSLPYSNPACHYQLFAVINHEGSLETGHYTMYAMHRKEWFRFDDHLVTVASLSDVLKNNAYMCFYVKSYLDYIPT</sequence>
<dbReference type="SUPFAM" id="SSF57850">
    <property type="entry name" value="RING/U-box"/>
    <property type="match status" value="1"/>
</dbReference>
<evidence type="ECO:0000256" key="11">
    <source>
        <dbReference type="ARBA" id="ARBA00023163"/>
    </source>
</evidence>
<evidence type="ECO:0000256" key="14">
    <source>
        <dbReference type="PROSITE-ProRule" id="PRU00502"/>
    </source>
</evidence>
<reference evidence="20" key="1">
    <citation type="journal article" date="2018" name="Nat. Microbiol.">
        <title>Leveraging single-cell genomics to expand the fungal tree of life.</title>
        <authorList>
            <person name="Ahrendt S.R."/>
            <person name="Quandt C.A."/>
            <person name="Ciobanu D."/>
            <person name="Clum A."/>
            <person name="Salamov A."/>
            <person name="Andreopoulos B."/>
            <person name="Cheng J.F."/>
            <person name="Woyke T."/>
            <person name="Pelin A."/>
            <person name="Henrissat B."/>
            <person name="Reynolds N.K."/>
            <person name="Benny G.L."/>
            <person name="Smith M.E."/>
            <person name="James T.Y."/>
            <person name="Grigoriev I.V."/>
        </authorList>
    </citation>
    <scope>NUCLEOTIDE SEQUENCE [LARGE SCALE GENOMIC DNA]</scope>
    <source>
        <strain evidence="20">RSA 468</strain>
    </source>
</reference>
<proteinExistence type="inferred from homology"/>
<evidence type="ECO:0000256" key="1">
    <source>
        <dbReference type="ARBA" id="ARBA00000707"/>
    </source>
</evidence>
<evidence type="ECO:0000256" key="8">
    <source>
        <dbReference type="ARBA" id="ARBA00022807"/>
    </source>
</evidence>
<dbReference type="STRING" id="215637.A0A4P9ZVS6"/>
<evidence type="ECO:0000256" key="5">
    <source>
        <dbReference type="ARBA" id="ARBA00022771"/>
    </source>
</evidence>
<dbReference type="PROSITE" id="PS00972">
    <property type="entry name" value="USP_1"/>
    <property type="match status" value="1"/>
</dbReference>
<keyword evidence="12" id="KW-0539">Nucleus</keyword>
<evidence type="ECO:0000256" key="7">
    <source>
        <dbReference type="ARBA" id="ARBA00022801"/>
    </source>
</evidence>
<gene>
    <name evidence="19" type="ORF">BJ085DRAFT_15791</name>
</gene>
<dbReference type="SUPFAM" id="SSF54001">
    <property type="entry name" value="Cysteine proteinases"/>
    <property type="match status" value="1"/>
</dbReference>
<evidence type="ECO:0000259" key="17">
    <source>
        <dbReference type="PROSITE" id="PS50235"/>
    </source>
</evidence>
<evidence type="ECO:0000256" key="12">
    <source>
        <dbReference type="ARBA" id="ARBA00023242"/>
    </source>
</evidence>
<dbReference type="Pfam" id="PF00443">
    <property type="entry name" value="UCH"/>
    <property type="match status" value="1"/>
</dbReference>
<dbReference type="GO" id="GO:0008270">
    <property type="term" value="F:zinc ion binding"/>
    <property type="evidence" value="ECO:0007669"/>
    <property type="project" value="UniProtKB-KW"/>
</dbReference>
<dbReference type="AlphaFoldDB" id="A0A4P9ZVS6"/>
<evidence type="ECO:0000256" key="4">
    <source>
        <dbReference type="ARBA" id="ARBA00022723"/>
    </source>
</evidence>
<keyword evidence="4" id="KW-0479">Metal-binding</keyword>
<feature type="domain" description="UBP-type" evidence="18">
    <location>
        <begin position="1"/>
        <end position="78"/>
    </location>
</feature>
<dbReference type="InterPro" id="IPR018200">
    <property type="entry name" value="USP_CS"/>
</dbReference>
<keyword evidence="3 15" id="KW-0645">Protease</keyword>
<evidence type="ECO:0000256" key="10">
    <source>
        <dbReference type="ARBA" id="ARBA00023015"/>
    </source>
</evidence>
<evidence type="ECO:0000313" key="19">
    <source>
        <dbReference type="EMBL" id="RKP37715.1"/>
    </source>
</evidence>
<accession>A0A4P9ZVS6</accession>
<feature type="non-terminal residue" evidence="19">
    <location>
        <position position="1"/>
    </location>
</feature>
<evidence type="ECO:0000256" key="16">
    <source>
        <dbReference type="SAM" id="MobiDB-lite"/>
    </source>
</evidence>
<feature type="compositionally biased region" description="Low complexity" evidence="16">
    <location>
        <begin position="278"/>
        <end position="292"/>
    </location>
</feature>
<dbReference type="Gene3D" id="3.30.40.10">
    <property type="entry name" value="Zinc/RING finger domain, C3HC4 (zinc finger)"/>
    <property type="match status" value="1"/>
</dbReference>
<keyword evidence="20" id="KW-1185">Reference proteome</keyword>
<organism evidence="19 20">
    <name type="scientific">Dimargaris cristalligena</name>
    <dbReference type="NCBI Taxonomy" id="215637"/>
    <lineage>
        <taxon>Eukaryota</taxon>
        <taxon>Fungi</taxon>
        <taxon>Fungi incertae sedis</taxon>
        <taxon>Zoopagomycota</taxon>
        <taxon>Kickxellomycotina</taxon>
        <taxon>Dimargaritomycetes</taxon>
        <taxon>Dimargaritales</taxon>
        <taxon>Dimargaritaceae</taxon>
        <taxon>Dimargaris</taxon>
    </lineage>
</organism>
<dbReference type="PANTHER" id="PTHR21646">
    <property type="entry name" value="UBIQUITIN CARBOXYL-TERMINAL HYDROLASE"/>
    <property type="match status" value="1"/>
</dbReference>
<keyword evidence="7 15" id="KW-0378">Hydrolase</keyword>